<evidence type="ECO:0000313" key="3">
    <source>
        <dbReference type="EMBL" id="KAG5381221.1"/>
    </source>
</evidence>
<dbReference type="SUPFAM" id="SSF53474">
    <property type="entry name" value="alpha/beta-Hydrolases"/>
    <property type="match status" value="1"/>
</dbReference>
<evidence type="ECO:0000313" key="4">
    <source>
        <dbReference type="Proteomes" id="UP000823674"/>
    </source>
</evidence>
<dbReference type="Pfam" id="PF12697">
    <property type="entry name" value="Abhydrolase_6"/>
    <property type="match status" value="1"/>
</dbReference>
<dbReference type="SMART" id="SM00101">
    <property type="entry name" value="14_3_3"/>
    <property type="match status" value="1"/>
</dbReference>
<dbReference type="InterPro" id="IPR023410">
    <property type="entry name" value="14-3-3_domain"/>
</dbReference>
<sequence>MENERGKLIYLATLAYLAKRYDDMTKSMRKVCEYEIELTDVERELLAIGYKNVMTTKRASLRALSSIEEKEDSKGNKQNVKLLNKKLEIVKHEFFSVCNDILSLIDSHLIPSTTNVESTVYYYAMKANYFRYMAEFGSDAERQGAADNSLEAYKIAMEMAEGGLSPTNLVRLGLALNFSIFNYVILKSTESACKLAKKAYDEAISELDGADKQSYEDTTFIVDILRDNLSVWTGGCFSFSEVIERVYKYGFKRSGLRPVTIDLKDGTVVHFWVSKTRDESKPNLLLIHGLGASAIWQWYDVARRLSPHFNLFIPDLVFFGGSSTTRPERSDVFQAQTLMRALEAQSVKRFSLVGLSYGGFVGYRMASMYGDAVEKVVICCAAVCVEEKDMRDGVFSVSDLDEASKILVPESVKKLRELIGYIFYKPALARLVPPCLLHDFIEHALTRDNLKEKREMIKDIPKDRIVSEIPKLAQPTLIIWGEHDHVFPLEMGYRLKKHLGDNGKLVVIKRTGHIFNFEKPKTYVKHLKSFLMQTKQQVPVSNGSVKS</sequence>
<dbReference type="InterPro" id="IPR052370">
    <property type="entry name" value="Meta-cleavage_hydrolase"/>
</dbReference>
<comment type="similarity">
    <text evidence="1">Belongs to the 14-3-3 family.</text>
</comment>
<evidence type="ECO:0000256" key="1">
    <source>
        <dbReference type="ARBA" id="ARBA00006141"/>
    </source>
</evidence>
<dbReference type="SUPFAM" id="SSF48445">
    <property type="entry name" value="14-3-3 protein"/>
    <property type="match status" value="1"/>
</dbReference>
<proteinExistence type="inferred from homology"/>
<dbReference type="PANTHER" id="PTHR43139:SF59">
    <property type="entry name" value="ALPHA_BETA-HYDROLASES SUPERFAMILY PROTEIN"/>
    <property type="match status" value="1"/>
</dbReference>
<dbReference type="InterPro" id="IPR000073">
    <property type="entry name" value="AB_hydrolase_1"/>
</dbReference>
<dbReference type="CDD" id="cd08774">
    <property type="entry name" value="14-3-3"/>
    <property type="match status" value="1"/>
</dbReference>
<dbReference type="Proteomes" id="UP000823674">
    <property type="component" value="Chromosome A07"/>
</dbReference>
<dbReference type="PANTHER" id="PTHR43139">
    <property type="entry name" value="SI:DKEY-122A22.2"/>
    <property type="match status" value="1"/>
</dbReference>
<dbReference type="PRINTS" id="PR00111">
    <property type="entry name" value="ABHYDROLASE"/>
</dbReference>
<accession>A0ABQ7L635</accession>
<dbReference type="PRINTS" id="PR00305">
    <property type="entry name" value="1433ZETA"/>
</dbReference>
<dbReference type="InterPro" id="IPR029058">
    <property type="entry name" value="AB_hydrolase_fold"/>
</dbReference>
<name>A0ABQ7L635_BRACM</name>
<dbReference type="EMBL" id="JADBGQ010000009">
    <property type="protein sequence ID" value="KAG5381221.1"/>
    <property type="molecule type" value="Genomic_DNA"/>
</dbReference>
<dbReference type="InterPro" id="IPR000308">
    <property type="entry name" value="14-3-3"/>
</dbReference>
<reference evidence="3 4" key="1">
    <citation type="submission" date="2021-03" db="EMBL/GenBank/DDBJ databases">
        <authorList>
            <person name="King G.J."/>
            <person name="Bancroft I."/>
            <person name="Baten A."/>
            <person name="Bloomfield J."/>
            <person name="Borpatragohain P."/>
            <person name="He Z."/>
            <person name="Irish N."/>
            <person name="Irwin J."/>
            <person name="Liu K."/>
            <person name="Mauleon R.P."/>
            <person name="Moore J."/>
            <person name="Morris R."/>
            <person name="Ostergaard L."/>
            <person name="Wang B."/>
            <person name="Wells R."/>
        </authorList>
    </citation>
    <scope>NUCLEOTIDE SEQUENCE [LARGE SCALE GENOMIC DNA]</scope>
    <source>
        <strain evidence="3">R-o-18</strain>
        <tissue evidence="3">Leaf</tissue>
    </source>
</reference>
<dbReference type="Gene3D" id="3.40.50.1820">
    <property type="entry name" value="alpha/beta hydrolase"/>
    <property type="match status" value="1"/>
</dbReference>
<gene>
    <name evidence="3" type="primary">A07p050520.1_BraROA</name>
    <name evidence="3" type="ORF">IGI04_029063</name>
</gene>
<organism evidence="3 4">
    <name type="scientific">Brassica rapa subsp. trilocularis</name>
    <dbReference type="NCBI Taxonomy" id="1813537"/>
    <lineage>
        <taxon>Eukaryota</taxon>
        <taxon>Viridiplantae</taxon>
        <taxon>Streptophyta</taxon>
        <taxon>Embryophyta</taxon>
        <taxon>Tracheophyta</taxon>
        <taxon>Spermatophyta</taxon>
        <taxon>Magnoliopsida</taxon>
        <taxon>eudicotyledons</taxon>
        <taxon>Gunneridae</taxon>
        <taxon>Pentapetalae</taxon>
        <taxon>rosids</taxon>
        <taxon>malvids</taxon>
        <taxon>Brassicales</taxon>
        <taxon>Brassicaceae</taxon>
        <taxon>Brassiceae</taxon>
        <taxon>Brassica</taxon>
    </lineage>
</organism>
<evidence type="ECO:0000259" key="2">
    <source>
        <dbReference type="SMART" id="SM00101"/>
    </source>
</evidence>
<dbReference type="Gene3D" id="1.20.190.20">
    <property type="entry name" value="14-3-3 domain"/>
    <property type="match status" value="1"/>
</dbReference>
<dbReference type="Pfam" id="PF00244">
    <property type="entry name" value="14-3-3"/>
    <property type="match status" value="1"/>
</dbReference>
<keyword evidence="4" id="KW-1185">Reference proteome</keyword>
<protein>
    <recommendedName>
        <fullName evidence="2">14-3-3 domain-containing protein</fullName>
    </recommendedName>
</protein>
<dbReference type="InterPro" id="IPR036815">
    <property type="entry name" value="14-3-3_dom_sf"/>
</dbReference>
<comment type="caution">
    <text evidence="3">The sequence shown here is derived from an EMBL/GenBank/DDBJ whole genome shotgun (WGS) entry which is preliminary data.</text>
</comment>
<feature type="domain" description="14-3-3" evidence="2">
    <location>
        <begin position="5"/>
        <end position="246"/>
    </location>
</feature>